<dbReference type="InterPro" id="IPR011611">
    <property type="entry name" value="PfkB_dom"/>
</dbReference>
<dbReference type="InterPro" id="IPR029056">
    <property type="entry name" value="Ribokinase-like"/>
</dbReference>
<dbReference type="PANTHER" id="PTHR43320:SF3">
    <property type="entry name" value="CARBOHYDRATE KINASE PFKB DOMAIN-CONTAINING PROTEIN"/>
    <property type="match status" value="1"/>
</dbReference>
<accession>A0ABT0EAA1</accession>
<evidence type="ECO:0000256" key="3">
    <source>
        <dbReference type="ARBA" id="ARBA00022777"/>
    </source>
</evidence>
<proteinExistence type="inferred from homology"/>
<dbReference type="PANTHER" id="PTHR43320">
    <property type="entry name" value="SUGAR KINASE"/>
    <property type="match status" value="1"/>
</dbReference>
<evidence type="ECO:0000313" key="5">
    <source>
        <dbReference type="EMBL" id="MCK0538667.1"/>
    </source>
</evidence>
<keyword evidence="3 5" id="KW-0418">Kinase</keyword>
<comment type="similarity">
    <text evidence="1">Belongs to the carbohydrate kinase PfkB family.</text>
</comment>
<name>A0ABT0EAA1_9GAMM</name>
<evidence type="ECO:0000256" key="1">
    <source>
        <dbReference type="ARBA" id="ARBA00010688"/>
    </source>
</evidence>
<evidence type="ECO:0000313" key="6">
    <source>
        <dbReference type="Proteomes" id="UP001165524"/>
    </source>
</evidence>
<gene>
    <name evidence="5" type="ORF">MU846_13210</name>
</gene>
<dbReference type="GO" id="GO:0016301">
    <property type="term" value="F:kinase activity"/>
    <property type="evidence" value="ECO:0007669"/>
    <property type="project" value="UniProtKB-KW"/>
</dbReference>
<dbReference type="EMBL" id="JALKII010000011">
    <property type="protein sequence ID" value="MCK0538667.1"/>
    <property type="molecule type" value="Genomic_DNA"/>
</dbReference>
<dbReference type="CDD" id="cd01168">
    <property type="entry name" value="adenosine_kinase"/>
    <property type="match status" value="1"/>
</dbReference>
<keyword evidence="6" id="KW-1185">Reference proteome</keyword>
<dbReference type="InterPro" id="IPR002173">
    <property type="entry name" value="Carboh/pur_kinase_PfkB_CS"/>
</dbReference>
<dbReference type="Proteomes" id="UP001165524">
    <property type="component" value="Unassembled WGS sequence"/>
</dbReference>
<dbReference type="Pfam" id="PF00294">
    <property type="entry name" value="PfkB"/>
    <property type="match status" value="1"/>
</dbReference>
<dbReference type="PROSITE" id="PS00584">
    <property type="entry name" value="PFKB_KINASES_2"/>
    <property type="match status" value="1"/>
</dbReference>
<evidence type="ECO:0000259" key="4">
    <source>
        <dbReference type="Pfam" id="PF00294"/>
    </source>
</evidence>
<evidence type="ECO:0000256" key="2">
    <source>
        <dbReference type="ARBA" id="ARBA00022679"/>
    </source>
</evidence>
<dbReference type="SUPFAM" id="SSF53613">
    <property type="entry name" value="Ribokinase-like"/>
    <property type="match status" value="1"/>
</dbReference>
<dbReference type="Gene3D" id="3.40.1190.20">
    <property type="match status" value="1"/>
</dbReference>
<dbReference type="RefSeq" id="WP_246953505.1">
    <property type="nucleotide sequence ID" value="NZ_JALKII010000011.1"/>
</dbReference>
<comment type="caution">
    <text evidence="5">The sequence shown here is derived from an EMBL/GenBank/DDBJ whole genome shotgun (WGS) entry which is preliminary data.</text>
</comment>
<organism evidence="5 6">
    <name type="scientific">Alcanivorax quisquiliarum</name>
    <dbReference type="NCBI Taxonomy" id="2933565"/>
    <lineage>
        <taxon>Bacteria</taxon>
        <taxon>Pseudomonadati</taxon>
        <taxon>Pseudomonadota</taxon>
        <taxon>Gammaproteobacteria</taxon>
        <taxon>Oceanospirillales</taxon>
        <taxon>Alcanivoracaceae</taxon>
        <taxon>Alcanivorax</taxon>
    </lineage>
</organism>
<dbReference type="InterPro" id="IPR052700">
    <property type="entry name" value="Carb_kinase_PfkB-like"/>
</dbReference>
<sequence>MTRQYDIYAIGNALVDTEIEVSDAFLDRMGIGKGIMSLVDRERQLALIDALQGEAEPHHQTCGGSAANTIIAARYFGSRCFYSCKVADDDTGALFVRELQAAGVDTNMATQRPAGTSGTCLVMVTPDAERTMNTFLGISESVSEADLDLAALRASRYAYIEGYLVTSPSARAASIRLRELARENGTQVALTFSDPSMVRFFRDGLLEIIGDGIDLLFCNEDEGMEFTGTRTAEAALESLKQYARQVVMTRGPRGAVAFDGDTSHWIDGVPVKAVDTNGAGDMFAGAFLYGLTQALDFPTAGRLACAAAARVVSDFGPRLSAAAHAEVRRQILGH</sequence>
<reference evidence="5" key="1">
    <citation type="submission" date="2022-04" db="EMBL/GenBank/DDBJ databases">
        <title>Alcanivorax sp. CY1518 draft genome sequence.</title>
        <authorList>
            <person name="Zhao G."/>
            <person name="An M."/>
        </authorList>
    </citation>
    <scope>NUCLEOTIDE SEQUENCE</scope>
    <source>
        <strain evidence="5">CY1518</strain>
    </source>
</reference>
<feature type="domain" description="Carbohydrate kinase PfkB" evidence="4">
    <location>
        <begin position="49"/>
        <end position="320"/>
    </location>
</feature>
<protein>
    <submittedName>
        <fullName evidence="5">Adenosine kinase</fullName>
    </submittedName>
</protein>
<keyword evidence="2" id="KW-0808">Transferase</keyword>